<keyword evidence="3" id="KW-1185">Reference proteome</keyword>
<dbReference type="EMBL" id="JBHMAU010000038">
    <property type="protein sequence ID" value="MFB9775845.1"/>
    <property type="molecule type" value="Genomic_DNA"/>
</dbReference>
<evidence type="ECO:0000313" key="3">
    <source>
        <dbReference type="Proteomes" id="UP001589707"/>
    </source>
</evidence>
<gene>
    <name evidence="2" type="ORF">ACFFN1_05385</name>
</gene>
<name>A0ABV5X076_9MICO</name>
<feature type="region of interest" description="Disordered" evidence="1">
    <location>
        <begin position="210"/>
        <end position="252"/>
    </location>
</feature>
<dbReference type="Pfam" id="PF18143">
    <property type="entry name" value="HAD_SAK_2"/>
    <property type="match status" value="1"/>
</dbReference>
<accession>A0ABV5X076</accession>
<reference evidence="2 3" key="1">
    <citation type="submission" date="2024-09" db="EMBL/GenBank/DDBJ databases">
        <authorList>
            <person name="Sun Q."/>
            <person name="Mori K."/>
        </authorList>
    </citation>
    <scope>NUCLEOTIDE SEQUENCE [LARGE SCALE GENOMIC DNA]</scope>
    <source>
        <strain evidence="2 3">JCM 11683</strain>
    </source>
</reference>
<feature type="compositionally biased region" description="Low complexity" evidence="1">
    <location>
        <begin position="210"/>
        <end position="222"/>
    </location>
</feature>
<dbReference type="Proteomes" id="UP001589707">
    <property type="component" value="Unassembled WGS sequence"/>
</dbReference>
<protein>
    <submittedName>
        <fullName evidence="2">HAD domain-containing protein</fullName>
    </submittedName>
</protein>
<organism evidence="2 3">
    <name type="scientific">Brevibacterium otitidis</name>
    <dbReference type="NCBI Taxonomy" id="53364"/>
    <lineage>
        <taxon>Bacteria</taxon>
        <taxon>Bacillati</taxon>
        <taxon>Actinomycetota</taxon>
        <taxon>Actinomycetes</taxon>
        <taxon>Micrococcales</taxon>
        <taxon>Brevibacteriaceae</taxon>
        <taxon>Brevibacterium</taxon>
    </lineage>
</organism>
<dbReference type="RefSeq" id="WP_376839340.1">
    <property type="nucleotide sequence ID" value="NZ_JBHMAU010000038.1"/>
</dbReference>
<sequence>MTETQMSRPGASARRATRHVTLFLDVDGVLNSFPVTGLRFLREGRKKVRAWHYELHFRPRVVRFLDRLTRRRLVDIVWLSTWSQRCRTEIEPKLGFRSTFEIIPMPDASYNRFANDPHEWWKARAVDAWFADNDEGRAIWIDDDLTHPATREYFSKKYGSRLLMIAPEFTHGLNEKHFELIRDFTYRRAVPQKIRRARLASQQDAAAGAGAAPEAVAAPPAGKTSTDSIADSRDSVDNDFPAGIGTTYHGKA</sequence>
<proteinExistence type="predicted"/>
<evidence type="ECO:0000313" key="2">
    <source>
        <dbReference type="EMBL" id="MFB9775845.1"/>
    </source>
</evidence>
<comment type="caution">
    <text evidence="2">The sequence shown here is derived from an EMBL/GenBank/DDBJ whole genome shotgun (WGS) entry which is preliminary data.</text>
</comment>
<evidence type="ECO:0000256" key="1">
    <source>
        <dbReference type="SAM" id="MobiDB-lite"/>
    </source>
</evidence>